<proteinExistence type="predicted"/>
<dbReference type="Proteomes" id="UP001234202">
    <property type="component" value="Unassembled WGS sequence"/>
</dbReference>
<evidence type="ECO:0000313" key="1">
    <source>
        <dbReference type="EMBL" id="KAJ9123634.1"/>
    </source>
</evidence>
<comment type="caution">
    <text evidence="1">The sequence shown here is derived from an EMBL/GenBank/DDBJ whole genome shotgun (WGS) entry which is preliminary data.</text>
</comment>
<name>A0ACC2XJM8_9TREE</name>
<sequence length="293" mass="32240">MHPWKLYPLGVLFGLGFDTSSEIALLGITSIHAVQGTSIWLIMLFPVLFTAGMCLIDTTDGGLMLTLYTWHDEDDHLDPKEGEESTTSLTSDAERGTARGLVDQEDLEMEPHVSPNSNDISKKSPAYDETADPALDHVQSGEVAPPVLQPRKRQPDPLIFLYYSTILTGLTVIVALVIGIIQLLSLILNVAEPTGKFWDGVAVAGDYYDVIGGSICGLFLVVGIGAIWFYARFKRWVHATREANIARRFRETSQRQEADEEMDLSTGPDAGQFPQIKPKNLEGEADTNVVLYS</sequence>
<dbReference type="EMBL" id="JASBWV010000012">
    <property type="protein sequence ID" value="KAJ9123634.1"/>
    <property type="molecule type" value="Genomic_DNA"/>
</dbReference>
<reference evidence="1" key="1">
    <citation type="submission" date="2023-04" db="EMBL/GenBank/DDBJ databases">
        <title>Draft Genome sequencing of Naganishia species isolated from polar environments using Oxford Nanopore Technology.</title>
        <authorList>
            <person name="Leo P."/>
            <person name="Venkateswaran K."/>
        </authorList>
    </citation>
    <scope>NUCLEOTIDE SEQUENCE</scope>
    <source>
        <strain evidence="1">DBVPG 5303</strain>
    </source>
</reference>
<accession>A0ACC2XJM8</accession>
<organism evidence="1 2">
    <name type="scientific">Naganishia onofrii</name>
    <dbReference type="NCBI Taxonomy" id="1851511"/>
    <lineage>
        <taxon>Eukaryota</taxon>
        <taxon>Fungi</taxon>
        <taxon>Dikarya</taxon>
        <taxon>Basidiomycota</taxon>
        <taxon>Agaricomycotina</taxon>
        <taxon>Tremellomycetes</taxon>
        <taxon>Filobasidiales</taxon>
        <taxon>Filobasidiaceae</taxon>
        <taxon>Naganishia</taxon>
    </lineage>
</organism>
<keyword evidence="2" id="KW-1185">Reference proteome</keyword>
<evidence type="ECO:0000313" key="2">
    <source>
        <dbReference type="Proteomes" id="UP001234202"/>
    </source>
</evidence>
<protein>
    <submittedName>
        <fullName evidence="1">Uncharacterized protein</fullName>
    </submittedName>
</protein>
<gene>
    <name evidence="1" type="ORF">QFC24_003850</name>
</gene>